<feature type="non-terminal residue" evidence="2">
    <location>
        <position position="1"/>
    </location>
</feature>
<evidence type="ECO:0000313" key="2">
    <source>
        <dbReference type="EMBL" id="CAG13021.1"/>
    </source>
</evidence>
<protein>
    <submittedName>
        <fullName evidence="2">(spotted green pufferfish) hypothetical protein</fullName>
    </submittedName>
</protein>
<reference evidence="2" key="1">
    <citation type="journal article" date="2004" name="Nature">
        <title>Genome duplication in the teleost fish Tetraodon nigroviridis reveals the early vertebrate proto-karyotype.</title>
        <authorList>
            <person name="Jaillon O."/>
            <person name="Aury J.-M."/>
            <person name="Brunet F."/>
            <person name="Petit J.-L."/>
            <person name="Stange-Thomann N."/>
            <person name="Mauceli E."/>
            <person name="Bouneau L."/>
            <person name="Fischer C."/>
            <person name="Ozouf-Costaz C."/>
            <person name="Bernot A."/>
            <person name="Nicaud S."/>
            <person name="Jaffe D."/>
            <person name="Fisher S."/>
            <person name="Lutfalla G."/>
            <person name="Dossat C."/>
            <person name="Segurens B."/>
            <person name="Dasilva C."/>
            <person name="Salanoubat M."/>
            <person name="Levy M."/>
            <person name="Boudet N."/>
            <person name="Castellano S."/>
            <person name="Anthouard V."/>
            <person name="Jubin C."/>
            <person name="Castelli V."/>
            <person name="Katinka M."/>
            <person name="Vacherie B."/>
            <person name="Biemont C."/>
            <person name="Skalli Z."/>
            <person name="Cattolico L."/>
            <person name="Poulain J."/>
            <person name="De Berardinis V."/>
            <person name="Cruaud C."/>
            <person name="Duprat S."/>
            <person name="Brottier P."/>
            <person name="Coutanceau J.-P."/>
            <person name="Gouzy J."/>
            <person name="Parra G."/>
            <person name="Lardier G."/>
            <person name="Chapple C."/>
            <person name="McKernan K.J."/>
            <person name="McEwan P."/>
            <person name="Bosak S."/>
            <person name="Kellis M."/>
            <person name="Volff J.-N."/>
            <person name="Guigo R."/>
            <person name="Zody M.C."/>
            <person name="Mesirov J."/>
            <person name="Lindblad-Toh K."/>
            <person name="Birren B."/>
            <person name="Nusbaum C."/>
            <person name="Kahn D."/>
            <person name="Robinson-Rechavi M."/>
            <person name="Laudet V."/>
            <person name="Schachter V."/>
            <person name="Quetier F."/>
            <person name="Saurin W."/>
            <person name="Scarpelli C."/>
            <person name="Wincker P."/>
            <person name="Lander E.S."/>
            <person name="Weissenbach J."/>
            <person name="Roest Crollius H."/>
        </authorList>
    </citation>
    <scope>NUCLEOTIDE SEQUENCE [LARGE SCALE GENOMIC DNA]</scope>
</reference>
<name>Q4RF11_TETNG</name>
<sequence>THPAASVCRPPRPRSGADGAAELASLFGNVCVLNSWWGCVCVCLTARMRTGCRQLLCSRPRSVPSRCISPQPTCHPQQESDSV</sequence>
<gene>
    <name evidence="2" type="ORF">GSTENG00035529001</name>
</gene>
<feature type="compositionally biased region" description="Polar residues" evidence="1">
    <location>
        <begin position="68"/>
        <end position="83"/>
    </location>
</feature>
<feature type="region of interest" description="Disordered" evidence="1">
    <location>
        <begin position="62"/>
        <end position="83"/>
    </location>
</feature>
<proteinExistence type="predicted"/>
<dbReference type="AlphaFoldDB" id="Q4RF11"/>
<dbReference type="KEGG" id="tng:GSTEN00035529G001"/>
<accession>Q4RF11</accession>
<comment type="caution">
    <text evidence="2">The sequence shown here is derived from an EMBL/GenBank/DDBJ whole genome shotgun (WGS) entry which is preliminary data.</text>
</comment>
<evidence type="ECO:0000256" key="1">
    <source>
        <dbReference type="SAM" id="MobiDB-lite"/>
    </source>
</evidence>
<organism evidence="2">
    <name type="scientific">Tetraodon nigroviridis</name>
    <name type="common">Spotted green pufferfish</name>
    <name type="synonym">Chelonodon nigroviridis</name>
    <dbReference type="NCBI Taxonomy" id="99883"/>
    <lineage>
        <taxon>Eukaryota</taxon>
        <taxon>Metazoa</taxon>
        <taxon>Chordata</taxon>
        <taxon>Craniata</taxon>
        <taxon>Vertebrata</taxon>
        <taxon>Euteleostomi</taxon>
        <taxon>Actinopterygii</taxon>
        <taxon>Neopterygii</taxon>
        <taxon>Teleostei</taxon>
        <taxon>Neoteleostei</taxon>
        <taxon>Acanthomorphata</taxon>
        <taxon>Eupercaria</taxon>
        <taxon>Tetraodontiformes</taxon>
        <taxon>Tetradontoidea</taxon>
        <taxon>Tetraodontidae</taxon>
        <taxon>Tetraodon</taxon>
    </lineage>
</organism>
<dbReference type="EMBL" id="CAAE01015121">
    <property type="protein sequence ID" value="CAG13021.1"/>
    <property type="molecule type" value="Genomic_DNA"/>
</dbReference>
<reference evidence="2" key="2">
    <citation type="submission" date="2004-02" db="EMBL/GenBank/DDBJ databases">
        <authorList>
            <consortium name="Genoscope"/>
            <consortium name="Whitehead Institute Centre for Genome Research"/>
        </authorList>
    </citation>
    <scope>NUCLEOTIDE SEQUENCE</scope>
</reference>